<proteinExistence type="predicted"/>
<dbReference type="InterPro" id="IPR006199">
    <property type="entry name" value="LexA_DNA-bd_dom"/>
</dbReference>
<sequence>MLSKREEEVMECIEDYMIEFGFAPSVRDLGSRLYVSYQTAHRYLLQLETKGKIKRSHHKSRSIQIC</sequence>
<feature type="domain" description="LexA repressor DNA-binding" evidence="1">
    <location>
        <begin position="2"/>
        <end position="61"/>
    </location>
</feature>
<dbReference type="GO" id="GO:0004252">
    <property type="term" value="F:serine-type endopeptidase activity"/>
    <property type="evidence" value="ECO:0007669"/>
    <property type="project" value="InterPro"/>
</dbReference>
<keyword evidence="4" id="KW-1185">Reference proteome</keyword>
<reference evidence="2" key="1">
    <citation type="journal article" date="2013" name="Res. Microbiol.">
        <title>Identification of five novel tectiviruses in Bacillus strains: analysis of a highly variable region generating genetic diversity.</title>
        <authorList>
            <person name="Jalasvuori M."/>
            <person name="Palmu S."/>
            <person name="Gillis A."/>
            <person name="Kokko H."/>
            <person name="Mahillon J."/>
            <person name="Bamford J.K."/>
            <person name="Fornelos N."/>
        </authorList>
    </citation>
    <scope>NUCLEOTIDE SEQUENCE</scope>
</reference>
<dbReference type="InterPro" id="IPR036390">
    <property type="entry name" value="WH_DNA-bd_sf"/>
</dbReference>
<dbReference type="SUPFAM" id="SSF46785">
    <property type="entry name" value="Winged helix' DNA-binding domain"/>
    <property type="match status" value="1"/>
</dbReference>
<dbReference type="Pfam" id="PF01726">
    <property type="entry name" value="LexA_DNA_bind"/>
    <property type="match status" value="1"/>
</dbReference>
<name>K7WME3_9VIRU</name>
<dbReference type="InterPro" id="IPR036388">
    <property type="entry name" value="WH-like_DNA-bd_sf"/>
</dbReference>
<dbReference type="Proteomes" id="UP000683116">
    <property type="component" value="Segment"/>
</dbReference>
<gene>
    <name evidence="3" type="ORF">Sole_gp07</name>
</gene>
<evidence type="ECO:0000259" key="1">
    <source>
        <dbReference type="Pfam" id="PF01726"/>
    </source>
</evidence>
<evidence type="ECO:0000313" key="2">
    <source>
        <dbReference type="EMBL" id="AFX65211.1"/>
    </source>
</evidence>
<evidence type="ECO:0000313" key="4">
    <source>
        <dbReference type="Proteomes" id="UP000683116"/>
    </source>
</evidence>
<dbReference type="EMBL" id="KC152967">
    <property type="protein sequence ID" value="AFX65211.1"/>
    <property type="molecule type" value="Genomic_DNA"/>
</dbReference>
<accession>K7WME3</accession>
<evidence type="ECO:0000313" key="3">
    <source>
        <dbReference type="EMBL" id="QWE49659.1"/>
    </source>
</evidence>
<dbReference type="Gene3D" id="1.10.10.10">
    <property type="entry name" value="Winged helix-like DNA-binding domain superfamily/Winged helix DNA-binding domain"/>
    <property type="match status" value="1"/>
</dbReference>
<organism evidence="2">
    <name type="scientific">Bacillus phage Sole</name>
    <dbReference type="NCBI Taxonomy" id="1260287"/>
    <lineage>
        <taxon>Viruses</taxon>
        <taxon>Varidnaviria</taxon>
        <taxon>Bamfordvirae</taxon>
        <taxon>Preplasmiviricota</taxon>
        <taxon>Prepoliviricotina</taxon>
        <taxon>Tectiliviricetes</taxon>
        <taxon>Kalamavirales</taxon>
        <taxon>Tectiviridae</taxon>
        <taxon>Betatectivirus</taxon>
        <taxon>Betatectivirus sole</taxon>
    </lineage>
</organism>
<reference evidence="3" key="2">
    <citation type="submission" date="2021-05" db="EMBL/GenBank/DDBJ databases">
        <title>Comparative Genomics of Plasmidial Prophages Sato and Sole Expands the Genetic Diversity found in the Genus Betatectivirus.</title>
        <authorList>
            <person name="Gillis A."/>
            <person name="Hock L."/>
            <person name="Mahillon J."/>
        </authorList>
    </citation>
    <scope>NUCLEOTIDE SEQUENCE</scope>
    <source>
        <strain evidence="3">Sole</strain>
    </source>
</reference>
<dbReference type="EMBL" id="MZ089979">
    <property type="protein sequence ID" value="QWE49659.1"/>
    <property type="molecule type" value="Genomic_DNA"/>
</dbReference>
<protein>
    <submittedName>
        <fullName evidence="3">LexA family transcriptional regulator</fullName>
    </submittedName>
    <submittedName>
        <fullName evidence="2">Putative gene regulator</fullName>
    </submittedName>
</protein>
<dbReference type="GO" id="GO:0006508">
    <property type="term" value="P:proteolysis"/>
    <property type="evidence" value="ECO:0007669"/>
    <property type="project" value="InterPro"/>
</dbReference>